<dbReference type="Pfam" id="PF05014">
    <property type="entry name" value="Nuc_deoxyrib_tr"/>
    <property type="match status" value="1"/>
</dbReference>
<accession>A0ABV7K6C3</accession>
<evidence type="ECO:0000313" key="2">
    <source>
        <dbReference type="Proteomes" id="UP001595583"/>
    </source>
</evidence>
<protein>
    <submittedName>
        <fullName evidence="1">Nucleoside 2-deoxyribosyltransferase</fullName>
    </submittedName>
</protein>
<proteinExistence type="predicted"/>
<dbReference type="SUPFAM" id="SSF52309">
    <property type="entry name" value="N-(deoxy)ribosyltransferase-like"/>
    <property type="match status" value="1"/>
</dbReference>
<gene>
    <name evidence="1" type="ORF">ACFOHJ_06700</name>
</gene>
<keyword evidence="2" id="KW-1185">Reference proteome</keyword>
<organism evidence="1 2">
    <name type="scientific">Aquamicrobium soli</name>
    <dbReference type="NCBI Taxonomy" id="1811518"/>
    <lineage>
        <taxon>Bacteria</taxon>
        <taxon>Pseudomonadati</taxon>
        <taxon>Pseudomonadota</taxon>
        <taxon>Alphaproteobacteria</taxon>
        <taxon>Hyphomicrobiales</taxon>
        <taxon>Phyllobacteriaceae</taxon>
        <taxon>Aquamicrobium</taxon>
    </lineage>
</organism>
<dbReference type="Gene3D" id="3.40.50.450">
    <property type="match status" value="1"/>
</dbReference>
<reference evidence="2" key="1">
    <citation type="journal article" date="2019" name="Int. J. Syst. Evol. Microbiol.">
        <title>The Global Catalogue of Microorganisms (GCM) 10K type strain sequencing project: providing services to taxonomists for standard genome sequencing and annotation.</title>
        <authorList>
            <consortium name="The Broad Institute Genomics Platform"/>
            <consortium name="The Broad Institute Genome Sequencing Center for Infectious Disease"/>
            <person name="Wu L."/>
            <person name="Ma J."/>
        </authorList>
    </citation>
    <scope>NUCLEOTIDE SEQUENCE [LARGE SCALE GENOMIC DNA]</scope>
    <source>
        <strain evidence="2">KCTC 52165</strain>
    </source>
</reference>
<dbReference type="InterPro" id="IPR007710">
    <property type="entry name" value="Nucleoside_deoxyribTrfase"/>
</dbReference>
<comment type="caution">
    <text evidence="1">The sequence shown here is derived from an EMBL/GenBank/DDBJ whole genome shotgun (WGS) entry which is preliminary data.</text>
</comment>
<dbReference type="Proteomes" id="UP001595583">
    <property type="component" value="Unassembled WGS sequence"/>
</dbReference>
<name>A0ABV7K6C3_9HYPH</name>
<dbReference type="RefSeq" id="WP_378219712.1">
    <property type="nucleotide sequence ID" value="NZ_JBHRTK010000008.1"/>
</dbReference>
<evidence type="ECO:0000313" key="1">
    <source>
        <dbReference type="EMBL" id="MFC3205893.1"/>
    </source>
</evidence>
<dbReference type="EMBL" id="JBHRTK010000008">
    <property type="protein sequence ID" value="MFC3205893.1"/>
    <property type="molecule type" value="Genomic_DNA"/>
</dbReference>
<sequence>MKVYLAGPEVFIPEARAVLDEKIELTRAHGFVPVCPGDLEAPASLKGKARGLATSEVNEKLMLSADFIIANLTPFRGIAADVGTVYELGFMCGRGCPAYAFTNIATGHYERVLDYYGGDLRTDETGAVRGPDGLELETYDMVDNLMLDGGIENRKGVIVRHNAAPDRLYSDLTGFKQCLTIAARQLLA</sequence>